<organism evidence="17 18">
    <name type="scientific">Waltera intestinalis</name>
    <dbReference type="NCBI Taxonomy" id="2606635"/>
    <lineage>
        <taxon>Bacteria</taxon>
        <taxon>Bacillati</taxon>
        <taxon>Bacillota</taxon>
        <taxon>Clostridia</taxon>
        <taxon>Lachnospirales</taxon>
        <taxon>Lachnospiraceae</taxon>
        <taxon>Waltera</taxon>
    </lineage>
</organism>
<evidence type="ECO:0000256" key="15">
    <source>
        <dbReference type="SAM" id="Phobius"/>
    </source>
</evidence>
<dbReference type="SUPFAM" id="SSF47384">
    <property type="entry name" value="Homodimeric domain of signal transducing histidine kinase"/>
    <property type="match status" value="1"/>
</dbReference>
<dbReference type="Gene3D" id="1.10.287.130">
    <property type="match status" value="1"/>
</dbReference>
<feature type="domain" description="Histidine kinase" evidence="16">
    <location>
        <begin position="579"/>
        <end position="810"/>
    </location>
</feature>
<keyword evidence="5" id="KW-0597">Phosphoprotein</keyword>
<dbReference type="SMART" id="SM00388">
    <property type="entry name" value="HisKA"/>
    <property type="match status" value="1"/>
</dbReference>
<comment type="catalytic activity">
    <reaction evidence="1">
        <text>ATP + protein L-histidine = ADP + protein N-phospho-L-histidine.</text>
        <dbReference type="EC" id="2.7.13.3"/>
    </reaction>
</comment>
<keyword evidence="6" id="KW-0808">Transferase</keyword>
<accession>A0A6L5YFR1</accession>
<feature type="transmembrane region" description="Helical" evidence="15">
    <location>
        <begin position="372"/>
        <end position="394"/>
    </location>
</feature>
<reference evidence="17 18" key="1">
    <citation type="submission" date="2019-08" db="EMBL/GenBank/DDBJ databases">
        <title>In-depth cultivation of the pig gut microbiome towards novel bacterial diversity and tailored functional studies.</title>
        <authorList>
            <person name="Wylensek D."/>
            <person name="Hitch T.C.A."/>
            <person name="Clavel T."/>
        </authorList>
    </citation>
    <scope>NUCLEOTIDE SEQUENCE [LARGE SCALE GENOMIC DNA]</scope>
    <source>
        <strain evidence="17 18">WCA3-601-WT-6H</strain>
    </source>
</reference>
<dbReference type="EMBL" id="VUMU01000001">
    <property type="protein sequence ID" value="MST56900.1"/>
    <property type="molecule type" value="Genomic_DNA"/>
</dbReference>
<evidence type="ECO:0000256" key="4">
    <source>
        <dbReference type="ARBA" id="ARBA00022475"/>
    </source>
</evidence>
<feature type="transmembrane region" description="Helical" evidence="15">
    <location>
        <begin position="467"/>
        <end position="489"/>
    </location>
</feature>
<dbReference type="AlphaFoldDB" id="A0A6L5YFR1"/>
<keyword evidence="9 17" id="KW-0418">Kinase</keyword>
<dbReference type="Pfam" id="PF00512">
    <property type="entry name" value="HisKA"/>
    <property type="match status" value="1"/>
</dbReference>
<evidence type="ECO:0000256" key="2">
    <source>
        <dbReference type="ARBA" id="ARBA00004651"/>
    </source>
</evidence>
<keyword evidence="13 15" id="KW-0472">Membrane</keyword>
<dbReference type="GO" id="GO:0005886">
    <property type="term" value="C:plasma membrane"/>
    <property type="evidence" value="ECO:0007669"/>
    <property type="project" value="UniProtKB-SubCell"/>
</dbReference>
<keyword evidence="12" id="KW-0902">Two-component regulatory system</keyword>
<dbReference type="InterPro" id="IPR003594">
    <property type="entry name" value="HATPase_dom"/>
</dbReference>
<evidence type="ECO:0000256" key="13">
    <source>
        <dbReference type="ARBA" id="ARBA00023136"/>
    </source>
</evidence>
<dbReference type="Proteomes" id="UP000476055">
    <property type="component" value="Unassembled WGS sequence"/>
</dbReference>
<dbReference type="InterPro" id="IPR036097">
    <property type="entry name" value="HisK_dim/P_sf"/>
</dbReference>
<dbReference type="InterPro" id="IPR050398">
    <property type="entry name" value="HssS/ArlS-like"/>
</dbReference>
<evidence type="ECO:0000256" key="1">
    <source>
        <dbReference type="ARBA" id="ARBA00000085"/>
    </source>
</evidence>
<dbReference type="SMART" id="SM00387">
    <property type="entry name" value="HATPase_c"/>
    <property type="match status" value="1"/>
</dbReference>
<dbReference type="InterPro" id="IPR003661">
    <property type="entry name" value="HisK_dim/P_dom"/>
</dbReference>
<dbReference type="Pfam" id="PF02518">
    <property type="entry name" value="HATPase_c"/>
    <property type="match status" value="1"/>
</dbReference>
<dbReference type="GO" id="GO:0000155">
    <property type="term" value="F:phosphorelay sensor kinase activity"/>
    <property type="evidence" value="ECO:0007669"/>
    <property type="project" value="InterPro"/>
</dbReference>
<evidence type="ECO:0000313" key="17">
    <source>
        <dbReference type="EMBL" id="MST56900.1"/>
    </source>
</evidence>
<dbReference type="InterPro" id="IPR036890">
    <property type="entry name" value="HATPase_C_sf"/>
</dbReference>
<dbReference type="SUPFAM" id="SSF55874">
    <property type="entry name" value="ATPase domain of HSP90 chaperone/DNA topoisomerase II/histidine kinase"/>
    <property type="match status" value="1"/>
</dbReference>
<dbReference type="InterPro" id="IPR005467">
    <property type="entry name" value="His_kinase_dom"/>
</dbReference>
<dbReference type="CDD" id="cd00082">
    <property type="entry name" value="HisKA"/>
    <property type="match status" value="1"/>
</dbReference>
<feature type="transmembrane region" description="Helical" evidence="15">
    <location>
        <begin position="330"/>
        <end position="351"/>
    </location>
</feature>
<keyword evidence="4" id="KW-1003">Cell membrane</keyword>
<comment type="subcellular location">
    <subcellularLocation>
        <location evidence="2">Cell membrane</location>
        <topology evidence="2">Multi-pass membrane protein</topology>
    </subcellularLocation>
</comment>
<evidence type="ECO:0000256" key="7">
    <source>
        <dbReference type="ARBA" id="ARBA00022692"/>
    </source>
</evidence>
<comment type="caution">
    <text evidence="17">The sequence shown here is derived from an EMBL/GenBank/DDBJ whole genome shotgun (WGS) entry which is preliminary data.</text>
</comment>
<dbReference type="RefSeq" id="WP_154494946.1">
    <property type="nucleotide sequence ID" value="NZ_VUMU01000001.1"/>
</dbReference>
<dbReference type="PANTHER" id="PTHR45528:SF1">
    <property type="entry name" value="SENSOR HISTIDINE KINASE CPXA"/>
    <property type="match status" value="1"/>
</dbReference>
<keyword evidence="11 15" id="KW-1133">Transmembrane helix</keyword>
<keyword evidence="8" id="KW-0547">Nucleotide-binding</keyword>
<name>A0A6L5YFR1_9FIRM</name>
<feature type="compositionally biased region" description="Basic and acidic residues" evidence="14">
    <location>
        <begin position="1"/>
        <end position="18"/>
    </location>
</feature>
<evidence type="ECO:0000256" key="6">
    <source>
        <dbReference type="ARBA" id="ARBA00022679"/>
    </source>
</evidence>
<dbReference type="EC" id="2.7.13.3" evidence="3"/>
<evidence type="ECO:0000313" key="18">
    <source>
        <dbReference type="Proteomes" id="UP000476055"/>
    </source>
</evidence>
<evidence type="ECO:0000256" key="10">
    <source>
        <dbReference type="ARBA" id="ARBA00022840"/>
    </source>
</evidence>
<evidence type="ECO:0000256" key="12">
    <source>
        <dbReference type="ARBA" id="ARBA00023012"/>
    </source>
</evidence>
<dbReference type="PROSITE" id="PS50109">
    <property type="entry name" value="HIS_KIN"/>
    <property type="match status" value="1"/>
</dbReference>
<protein>
    <recommendedName>
        <fullName evidence="3">histidine kinase</fullName>
        <ecNumber evidence="3">2.7.13.3</ecNumber>
    </recommendedName>
</protein>
<keyword evidence="7 15" id="KW-0812">Transmembrane</keyword>
<dbReference type="Gene3D" id="3.30.565.10">
    <property type="entry name" value="Histidine kinase-like ATPase, C-terminal domain"/>
    <property type="match status" value="1"/>
</dbReference>
<gene>
    <name evidence="17" type="ORF">FYJ59_01325</name>
</gene>
<evidence type="ECO:0000256" key="14">
    <source>
        <dbReference type="SAM" id="MobiDB-lite"/>
    </source>
</evidence>
<keyword evidence="10" id="KW-0067">ATP-binding</keyword>
<feature type="transmembrane region" description="Helical" evidence="15">
    <location>
        <begin position="495"/>
        <end position="517"/>
    </location>
</feature>
<proteinExistence type="predicted"/>
<feature type="region of interest" description="Disordered" evidence="14">
    <location>
        <begin position="1"/>
        <end position="53"/>
    </location>
</feature>
<evidence type="ECO:0000259" key="16">
    <source>
        <dbReference type="PROSITE" id="PS50109"/>
    </source>
</evidence>
<sequence length="810" mass="91578">MDNKEENSRNTEQDRVDNPVENTVSTTVEPALSENKSERKKREKAEKKKNAPAQGNSLLGSTLVKVVAFVLMIAAAIVGVLGLYGTCMLADSEAYSSGKTMFIHDQLLYRQVNQDLYQIRDWYENESWQTMEAYCRQRNIWAKVECYDLDTDEFLGEWKNEDFVDKTNDLTYRLESQVWHSKDNTYINTEDASASDGYESYGSSESSDIMELAPSIDTGSDVESITAAEQEALSSGNLEKYLDLGDSVSLGGEIYVPVERAERYAKWMIKDALSETEWTERLQAEDAEKTLAERDLRIVVTLTVNPSLPKEDEYALIYHQAEQFYDNRNVIPVVCCAGTILALLCFIFLLCSAGHKNGREGITPSAIHEIHLDVYTVVVAIGAFTGLYLAFGWIGMNPSMINLIVLVVLFAAEVIWCTLYFMELAIRLKMGKWWQNTILYRVFRFFGRFCKRVFRGIVKLIRGIPMVWRTALLCLAVCVVEFFGLILFYNDTDVLLFFWAIEKFILCGAITFVALMCKELQEGSEALADGDLNYKLDTSHMVLSFKEHGENLNRIGEGISAAVEQRMKSEHLKTELITNVSHDIKTPLTSIINYADLIGKEVSGDVKDTGDGAGTETAQEREQHISEYAEVLLRQSQKLKKLLDDLLEASKATTGNLEVHPEVCDVSVLLSQAVGEYEQRFSEKKLETIVKQPEETVKVMADGRHLWRVFDNLLNNIYKYAQAGSRVYLNVEHDGQNANIIFRNMSAYPLEMSPEELEERFTRGDRSRHMEGNGLGLSIAKSLTELQKGDMEIVTDGDLFKVVITLPETV</sequence>
<dbReference type="PANTHER" id="PTHR45528">
    <property type="entry name" value="SENSOR HISTIDINE KINASE CPXA"/>
    <property type="match status" value="1"/>
</dbReference>
<evidence type="ECO:0000256" key="3">
    <source>
        <dbReference type="ARBA" id="ARBA00012438"/>
    </source>
</evidence>
<feature type="transmembrane region" description="Helical" evidence="15">
    <location>
        <begin position="63"/>
        <end position="84"/>
    </location>
</feature>
<evidence type="ECO:0000256" key="11">
    <source>
        <dbReference type="ARBA" id="ARBA00022989"/>
    </source>
</evidence>
<evidence type="ECO:0000256" key="9">
    <source>
        <dbReference type="ARBA" id="ARBA00022777"/>
    </source>
</evidence>
<keyword evidence="18" id="KW-1185">Reference proteome</keyword>
<feature type="transmembrane region" description="Helical" evidence="15">
    <location>
        <begin position="400"/>
        <end position="422"/>
    </location>
</feature>
<evidence type="ECO:0000256" key="8">
    <source>
        <dbReference type="ARBA" id="ARBA00022741"/>
    </source>
</evidence>
<evidence type="ECO:0000256" key="5">
    <source>
        <dbReference type="ARBA" id="ARBA00022553"/>
    </source>
</evidence>
<dbReference type="GO" id="GO:0005524">
    <property type="term" value="F:ATP binding"/>
    <property type="evidence" value="ECO:0007669"/>
    <property type="project" value="UniProtKB-KW"/>
</dbReference>